<sequence>MVGTGLPWIMTVLWMAGISWLSSQPDTTLPDFWEFAYHDKIQHLGFYIVLGILLCWAFRASGATPGKALLWAVMVGAVFAASDEVHQRFVPTRRCEAADWAADVLGTAIGSAALSLIRRSHVRGRGGADHAIER</sequence>
<feature type="domain" description="VanZ-like" evidence="2">
    <location>
        <begin position="40"/>
        <end position="117"/>
    </location>
</feature>
<evidence type="ECO:0000313" key="4">
    <source>
        <dbReference type="Proteomes" id="UP000052020"/>
    </source>
</evidence>
<protein>
    <recommendedName>
        <fullName evidence="2">VanZ-like domain-containing protein</fullName>
    </recommendedName>
</protein>
<dbReference type="AlphaFoldDB" id="A0A0S7XMQ4"/>
<dbReference type="NCBIfam" id="NF037970">
    <property type="entry name" value="vanZ_1"/>
    <property type="match status" value="1"/>
</dbReference>
<dbReference type="EMBL" id="LIZY01000082">
    <property type="protein sequence ID" value="KPJ63519.1"/>
    <property type="molecule type" value="Genomic_DNA"/>
</dbReference>
<reference evidence="3 4" key="1">
    <citation type="journal article" date="2015" name="Microbiome">
        <title>Genomic resolution of linkages in carbon, nitrogen, and sulfur cycling among widespread estuary sediment bacteria.</title>
        <authorList>
            <person name="Baker B.J."/>
            <person name="Lazar C.S."/>
            <person name="Teske A.P."/>
            <person name="Dick G.J."/>
        </authorList>
    </citation>
    <scope>NUCLEOTIDE SEQUENCE [LARGE SCALE GENOMIC DNA]</scope>
    <source>
        <strain evidence="3">DG_56</strain>
    </source>
</reference>
<keyword evidence="1" id="KW-0472">Membrane</keyword>
<comment type="caution">
    <text evidence="3">The sequence shown here is derived from an EMBL/GenBank/DDBJ whole genome shotgun (WGS) entry which is preliminary data.</text>
</comment>
<gene>
    <name evidence="3" type="ORF">AMK68_03785</name>
</gene>
<dbReference type="Proteomes" id="UP000052020">
    <property type="component" value="Unassembled WGS sequence"/>
</dbReference>
<dbReference type="Pfam" id="PF04892">
    <property type="entry name" value="VanZ"/>
    <property type="match status" value="1"/>
</dbReference>
<keyword evidence="1" id="KW-0812">Transmembrane</keyword>
<proteinExistence type="predicted"/>
<evidence type="ECO:0000259" key="2">
    <source>
        <dbReference type="Pfam" id="PF04892"/>
    </source>
</evidence>
<name>A0A0S7XMQ4_9BACT</name>
<feature type="transmembrane region" description="Helical" evidence="1">
    <location>
        <begin position="44"/>
        <end position="62"/>
    </location>
</feature>
<evidence type="ECO:0000256" key="1">
    <source>
        <dbReference type="SAM" id="Phobius"/>
    </source>
</evidence>
<accession>A0A0S7XMQ4</accession>
<feature type="transmembrane region" description="Helical" evidence="1">
    <location>
        <begin position="6"/>
        <end position="23"/>
    </location>
</feature>
<evidence type="ECO:0000313" key="3">
    <source>
        <dbReference type="EMBL" id="KPJ63519.1"/>
    </source>
</evidence>
<keyword evidence="1" id="KW-1133">Transmembrane helix</keyword>
<dbReference type="InterPro" id="IPR006976">
    <property type="entry name" value="VanZ-like"/>
</dbReference>
<organism evidence="3 4">
    <name type="scientific">candidate division KD3-62 bacterium DG_56</name>
    <dbReference type="NCBI Taxonomy" id="1704032"/>
    <lineage>
        <taxon>Bacteria</taxon>
        <taxon>candidate division KD3-62</taxon>
    </lineage>
</organism>